<evidence type="ECO:0000313" key="4">
    <source>
        <dbReference type="Proteomes" id="UP000826271"/>
    </source>
</evidence>
<gene>
    <name evidence="3" type="ORF">BUALT_Bualt03G0206200</name>
</gene>
<comment type="caution">
    <text evidence="3">The sequence shown here is derived from an EMBL/GenBank/DDBJ whole genome shotgun (WGS) entry which is preliminary data.</text>
</comment>
<evidence type="ECO:0000256" key="1">
    <source>
        <dbReference type="SAM" id="MobiDB-lite"/>
    </source>
</evidence>
<dbReference type="Pfam" id="PF14576">
    <property type="entry name" value="SEO_N"/>
    <property type="match status" value="1"/>
</dbReference>
<evidence type="ECO:0000313" key="3">
    <source>
        <dbReference type="EMBL" id="KAG8386992.1"/>
    </source>
</evidence>
<feature type="domain" description="Sieve element occlusion N-terminal" evidence="2">
    <location>
        <begin position="35"/>
        <end position="233"/>
    </location>
</feature>
<keyword evidence="4" id="KW-1185">Reference proteome</keyword>
<dbReference type="PANTHER" id="PTHR33232">
    <property type="entry name" value="PROTEIN SIEVE ELEMENT OCCLUSION B-LIKE"/>
    <property type="match status" value="1"/>
</dbReference>
<reference evidence="3" key="1">
    <citation type="submission" date="2019-10" db="EMBL/GenBank/DDBJ databases">
        <authorList>
            <person name="Zhang R."/>
            <person name="Pan Y."/>
            <person name="Wang J."/>
            <person name="Ma R."/>
            <person name="Yu S."/>
        </authorList>
    </citation>
    <scope>NUCLEOTIDE SEQUENCE</scope>
    <source>
        <strain evidence="3">LA-IB0</strain>
        <tissue evidence="3">Leaf</tissue>
    </source>
</reference>
<dbReference type="Proteomes" id="UP000826271">
    <property type="component" value="Unassembled WGS sequence"/>
</dbReference>
<feature type="region of interest" description="Disordered" evidence="1">
    <location>
        <begin position="263"/>
        <end position="306"/>
    </location>
</feature>
<protein>
    <recommendedName>
        <fullName evidence="2">Sieve element occlusion N-terminal domain-containing protein</fullName>
    </recommendedName>
</protein>
<feature type="compositionally biased region" description="Basic and acidic residues" evidence="1">
    <location>
        <begin position="263"/>
        <end position="280"/>
    </location>
</feature>
<dbReference type="GO" id="GO:0010088">
    <property type="term" value="P:phloem development"/>
    <property type="evidence" value="ECO:0007669"/>
    <property type="project" value="InterPro"/>
</dbReference>
<dbReference type="AlphaFoldDB" id="A0AAV6Y3I3"/>
<dbReference type="InterPro" id="IPR027942">
    <property type="entry name" value="SEO_N"/>
</dbReference>
<organism evidence="3 4">
    <name type="scientific">Buddleja alternifolia</name>
    <dbReference type="NCBI Taxonomy" id="168488"/>
    <lineage>
        <taxon>Eukaryota</taxon>
        <taxon>Viridiplantae</taxon>
        <taxon>Streptophyta</taxon>
        <taxon>Embryophyta</taxon>
        <taxon>Tracheophyta</taxon>
        <taxon>Spermatophyta</taxon>
        <taxon>Magnoliopsida</taxon>
        <taxon>eudicotyledons</taxon>
        <taxon>Gunneridae</taxon>
        <taxon>Pentapetalae</taxon>
        <taxon>asterids</taxon>
        <taxon>lamiids</taxon>
        <taxon>Lamiales</taxon>
        <taxon>Scrophulariaceae</taxon>
        <taxon>Buddlejeae</taxon>
        <taxon>Buddleja</taxon>
    </lineage>
</organism>
<name>A0AAV6Y3I3_9LAMI</name>
<evidence type="ECO:0000259" key="2">
    <source>
        <dbReference type="Pfam" id="PF14576"/>
    </source>
</evidence>
<proteinExistence type="predicted"/>
<dbReference type="EMBL" id="WHWC01000003">
    <property type="protein sequence ID" value="KAG8386992.1"/>
    <property type="molecule type" value="Genomic_DNA"/>
</dbReference>
<accession>A0AAV6Y3I3</accession>
<sequence>MFLAQTLGLQGDSLYYDAQKFLKLSRTPVLTYLKEPDLRNVLDLVKIIMNHATLSISESEAGPTTKGTAQKIDSKPVSEIMQRYASSIGQQMAIQDATNESDDKITWKILELHPEIQLKSKAILTLVAFATMYGKIRLVYLVRGSNKLANSITLLKQQEDIQAKNDSNKWFVALGKVMKATLDLADRIMDLKDIQPSSDYSKDAMRTQILLSTSVYRIVYIVVICWSQAVTILNKHDRKNLPLYLGTLSDWERELNNKRVEIERTSAKDVAPQEHTKGPDDQTQANKGALPLDKEAVQKEAMSDLP</sequence>
<feature type="compositionally biased region" description="Basic and acidic residues" evidence="1">
    <location>
        <begin position="292"/>
        <end position="306"/>
    </location>
</feature>
<dbReference type="InterPro" id="IPR039299">
    <property type="entry name" value="SEOA"/>
</dbReference>
<dbReference type="PANTHER" id="PTHR33232:SF20">
    <property type="entry name" value="PROTEIN SIEVE ELEMENT OCCLUSION B-LIKE"/>
    <property type="match status" value="1"/>
</dbReference>